<gene>
    <name evidence="3" type="ORF">DGYR_LOCUS1001</name>
</gene>
<evidence type="ECO:0000313" key="3">
    <source>
        <dbReference type="EMBL" id="CAD5111759.1"/>
    </source>
</evidence>
<comment type="caution">
    <text evidence="3">The sequence shown here is derived from an EMBL/GenBank/DDBJ whole genome shotgun (WGS) entry which is preliminary data.</text>
</comment>
<feature type="compositionally biased region" description="Basic and acidic residues" evidence="1">
    <location>
        <begin position="277"/>
        <end position="286"/>
    </location>
</feature>
<reference evidence="3 4" key="1">
    <citation type="submission" date="2020-08" db="EMBL/GenBank/DDBJ databases">
        <authorList>
            <person name="Hejnol A."/>
        </authorList>
    </citation>
    <scope>NUCLEOTIDE SEQUENCE [LARGE SCALE GENOMIC DNA]</scope>
</reference>
<sequence length="475" mass="53653">MANQFQYETYLHEDYTIMYPRVTPTPSPLLPPAKPVTSIPAIVIPVILGTALLVGIFIYIFLYYKRRKRHQRWNLSENKNRTESFNIKLDPSLRKTITKNETDNSHKMAISHLTKLNYDNKEDNDYDTIGVNIPLFTNEDDLGYVEPICSGNHDQGLDKNCVKCGLRTSNKAPNSKQSLVTNSSGSYEKMPSPKLTPLNSANLKTLNGCDDAPNMPPPPIPLTDSDNEYDVLLTGKEVDIDENIYDDPETEDQVIVIKKKSRPIGDQFPLPPSSPSHDVEKKEISSEKGTFLSDVPPPLPPRNLRVKKKKWLGKLKSAKSEPRISTKSLIKKDSKEKEKEKVKVRPKRWSFLSNNDEEIGTSKSKFYYPFNGVSDLESDTIPLSKSMFNLNIIDFDEEQSSVSGYSSCRENVSTDSSFYKESCYTSGDDSSVYKDHNTEHNRFVGSKTVIEDENTKKIKPVTRSVSFPKSGESNA</sequence>
<evidence type="ECO:0000256" key="1">
    <source>
        <dbReference type="SAM" id="MobiDB-lite"/>
    </source>
</evidence>
<keyword evidence="2" id="KW-1133">Transmembrane helix</keyword>
<dbReference type="EMBL" id="CAJFCJ010000002">
    <property type="protein sequence ID" value="CAD5111759.1"/>
    <property type="molecule type" value="Genomic_DNA"/>
</dbReference>
<keyword evidence="2" id="KW-0472">Membrane</keyword>
<keyword evidence="4" id="KW-1185">Reference proteome</keyword>
<feature type="transmembrane region" description="Helical" evidence="2">
    <location>
        <begin position="39"/>
        <end position="64"/>
    </location>
</feature>
<evidence type="ECO:0000256" key="2">
    <source>
        <dbReference type="SAM" id="Phobius"/>
    </source>
</evidence>
<organism evidence="3 4">
    <name type="scientific">Dimorphilus gyrociliatus</name>
    <dbReference type="NCBI Taxonomy" id="2664684"/>
    <lineage>
        <taxon>Eukaryota</taxon>
        <taxon>Metazoa</taxon>
        <taxon>Spiralia</taxon>
        <taxon>Lophotrochozoa</taxon>
        <taxon>Annelida</taxon>
        <taxon>Polychaeta</taxon>
        <taxon>Polychaeta incertae sedis</taxon>
        <taxon>Dinophilidae</taxon>
        <taxon>Dimorphilus</taxon>
    </lineage>
</organism>
<dbReference type="Proteomes" id="UP000549394">
    <property type="component" value="Unassembled WGS sequence"/>
</dbReference>
<keyword evidence="2" id="KW-0812">Transmembrane</keyword>
<proteinExistence type="predicted"/>
<feature type="region of interest" description="Disordered" evidence="1">
    <location>
        <begin position="264"/>
        <end position="303"/>
    </location>
</feature>
<protein>
    <submittedName>
        <fullName evidence="3">DgyrCDS1037</fullName>
    </submittedName>
</protein>
<feature type="compositionally biased region" description="Polar residues" evidence="1">
    <location>
        <begin position="172"/>
        <end position="186"/>
    </location>
</feature>
<name>A0A7I8V844_9ANNE</name>
<dbReference type="AlphaFoldDB" id="A0A7I8V844"/>
<accession>A0A7I8V844</accession>
<evidence type="ECO:0000313" key="4">
    <source>
        <dbReference type="Proteomes" id="UP000549394"/>
    </source>
</evidence>
<dbReference type="CDD" id="cd12087">
    <property type="entry name" value="TM_EGFR-like"/>
    <property type="match status" value="1"/>
</dbReference>
<feature type="region of interest" description="Disordered" evidence="1">
    <location>
        <begin position="172"/>
        <end position="199"/>
    </location>
</feature>